<dbReference type="SUPFAM" id="SSF53720">
    <property type="entry name" value="ALDH-like"/>
    <property type="match status" value="1"/>
</dbReference>
<feature type="domain" description="Aldehyde dehydrogenase" evidence="7">
    <location>
        <begin position="4"/>
        <end position="60"/>
    </location>
</feature>
<evidence type="ECO:0000256" key="3">
    <source>
        <dbReference type="ARBA" id="ARBA00023053"/>
    </source>
</evidence>
<dbReference type="Gene3D" id="3.40.309.10">
    <property type="entry name" value="Aldehyde Dehydrogenase, Chain A, domain 2"/>
    <property type="match status" value="1"/>
</dbReference>
<dbReference type="PANTHER" id="PTHR43860">
    <property type="entry name" value="BETAINE ALDEHYDE DEHYDROGENASE"/>
    <property type="match status" value="1"/>
</dbReference>
<dbReference type="EC" id="1.2.1.19" evidence="4"/>
<proteinExistence type="inferred from homology"/>
<comment type="catalytic activity">
    <reaction evidence="5">
        <text>3-aminopropanal + NAD(+) + H2O = beta-alanine + NADH + 2 H(+)</text>
        <dbReference type="Rhea" id="RHEA:30695"/>
        <dbReference type="ChEBI" id="CHEBI:15377"/>
        <dbReference type="ChEBI" id="CHEBI:15378"/>
        <dbReference type="ChEBI" id="CHEBI:57540"/>
        <dbReference type="ChEBI" id="CHEBI:57945"/>
        <dbReference type="ChEBI" id="CHEBI:57966"/>
        <dbReference type="ChEBI" id="CHEBI:58374"/>
    </reaction>
    <physiologicalReaction direction="left-to-right" evidence="5">
        <dbReference type="Rhea" id="RHEA:30696"/>
    </physiologicalReaction>
</comment>
<reference evidence="8" key="1">
    <citation type="submission" date="2013-07" db="EMBL/GenBank/DDBJ databases">
        <title>The genome of Eucalyptus grandis.</title>
        <authorList>
            <person name="Schmutz J."/>
            <person name="Hayes R."/>
            <person name="Myburg A."/>
            <person name="Tuskan G."/>
            <person name="Grattapaglia D."/>
            <person name="Rokhsar D.S."/>
        </authorList>
    </citation>
    <scope>NUCLEOTIDE SEQUENCE</scope>
    <source>
        <tissue evidence="8">Leaf extractions</tissue>
    </source>
</reference>
<comment type="similarity">
    <text evidence="1">Belongs to the aldehyde dehydrogenase family.</text>
</comment>
<evidence type="ECO:0000256" key="6">
    <source>
        <dbReference type="ARBA" id="ARBA00049215"/>
    </source>
</evidence>
<protein>
    <recommendedName>
        <fullName evidence="4">aminobutyraldehyde dehydrogenase</fullName>
        <ecNumber evidence="4">1.2.1.19</ecNumber>
    </recommendedName>
</protein>
<evidence type="ECO:0000256" key="2">
    <source>
        <dbReference type="ARBA" id="ARBA00023027"/>
    </source>
</evidence>
<dbReference type="InterPro" id="IPR016163">
    <property type="entry name" value="Ald_DH_C"/>
</dbReference>
<dbReference type="InterPro" id="IPR015590">
    <property type="entry name" value="Aldehyde_DH_dom"/>
</dbReference>
<dbReference type="EMBL" id="KK198754">
    <property type="protein sequence ID" value="KCW83392.1"/>
    <property type="molecule type" value="Genomic_DNA"/>
</dbReference>
<dbReference type="InterPro" id="IPR016162">
    <property type="entry name" value="Ald_DH_N"/>
</dbReference>
<evidence type="ECO:0000256" key="4">
    <source>
        <dbReference type="ARBA" id="ARBA00039138"/>
    </source>
</evidence>
<keyword evidence="3" id="KW-0915">Sodium</keyword>
<evidence type="ECO:0000313" key="8">
    <source>
        <dbReference type="EMBL" id="KCW83392.1"/>
    </source>
</evidence>
<evidence type="ECO:0000256" key="1">
    <source>
        <dbReference type="ARBA" id="ARBA00009986"/>
    </source>
</evidence>
<dbReference type="InterPro" id="IPR016161">
    <property type="entry name" value="Ald_DH/histidinol_DH"/>
</dbReference>
<evidence type="ECO:0000259" key="7">
    <source>
        <dbReference type="Pfam" id="PF00171"/>
    </source>
</evidence>
<dbReference type="Pfam" id="PF00171">
    <property type="entry name" value="Aldedh"/>
    <property type="match status" value="1"/>
</dbReference>
<name>A0A059CYG6_EUCGR</name>
<dbReference type="PANTHER" id="PTHR43860:SF2">
    <property type="entry name" value="BETAINE ALDEHYDE DEHYDROGENASE-RELATED"/>
    <property type="match status" value="1"/>
</dbReference>
<dbReference type="eggNOG" id="KOG2450">
    <property type="taxonomic scope" value="Eukaryota"/>
</dbReference>
<dbReference type="AlphaFoldDB" id="A0A059CYG6"/>
<dbReference type="GO" id="GO:0019145">
    <property type="term" value="F:aminobutyraldehyde dehydrogenase (NAD+) activity"/>
    <property type="evidence" value="ECO:0007669"/>
    <property type="project" value="UniProtKB-EC"/>
</dbReference>
<dbReference type="STRING" id="71139.A0A059CYG6"/>
<comment type="catalytic activity">
    <reaction evidence="6">
        <text>4-aminobutanal + NAD(+) + H2O = 4-aminobutanoate + NADH + 2 H(+)</text>
        <dbReference type="Rhea" id="RHEA:19105"/>
        <dbReference type="ChEBI" id="CHEBI:15377"/>
        <dbReference type="ChEBI" id="CHEBI:15378"/>
        <dbReference type="ChEBI" id="CHEBI:57540"/>
        <dbReference type="ChEBI" id="CHEBI:57945"/>
        <dbReference type="ChEBI" id="CHEBI:58264"/>
        <dbReference type="ChEBI" id="CHEBI:59888"/>
        <dbReference type="EC" id="1.2.1.19"/>
    </reaction>
    <physiologicalReaction direction="left-to-right" evidence="6">
        <dbReference type="Rhea" id="RHEA:19106"/>
    </physiologicalReaction>
</comment>
<dbReference type="InParanoid" id="A0A059CYG6"/>
<gene>
    <name evidence="8" type="ORF">EUGRSUZ_B00329</name>
</gene>
<dbReference type="GO" id="GO:0110095">
    <property type="term" value="P:cellular detoxification of aldehyde"/>
    <property type="evidence" value="ECO:0007669"/>
    <property type="project" value="UniProtKB-ARBA"/>
</dbReference>
<sequence length="67" mass="7410">MLCSYGLGAAVLSNDLEMCERLTKAFSAGIVWINCSQPCFCQAPWGGNKRSGFGRELGGWYRPLLYD</sequence>
<dbReference type="Gramene" id="KCW83392">
    <property type="protein sequence ID" value="KCW83392"/>
    <property type="gene ID" value="EUGRSUZ_B00329"/>
</dbReference>
<accession>A0A059CYG6</accession>
<organism evidence="8">
    <name type="scientific">Eucalyptus grandis</name>
    <name type="common">Flooded gum</name>
    <dbReference type="NCBI Taxonomy" id="71139"/>
    <lineage>
        <taxon>Eukaryota</taxon>
        <taxon>Viridiplantae</taxon>
        <taxon>Streptophyta</taxon>
        <taxon>Embryophyta</taxon>
        <taxon>Tracheophyta</taxon>
        <taxon>Spermatophyta</taxon>
        <taxon>Magnoliopsida</taxon>
        <taxon>eudicotyledons</taxon>
        <taxon>Gunneridae</taxon>
        <taxon>Pentapetalae</taxon>
        <taxon>rosids</taxon>
        <taxon>malvids</taxon>
        <taxon>Myrtales</taxon>
        <taxon>Myrtaceae</taxon>
        <taxon>Myrtoideae</taxon>
        <taxon>Eucalypteae</taxon>
        <taxon>Eucalyptus</taxon>
    </lineage>
</organism>
<keyword evidence="2" id="KW-0520">NAD</keyword>
<dbReference type="Gene3D" id="3.40.605.10">
    <property type="entry name" value="Aldehyde Dehydrogenase, Chain A, domain 1"/>
    <property type="match status" value="1"/>
</dbReference>
<evidence type="ECO:0000256" key="5">
    <source>
        <dbReference type="ARBA" id="ARBA00047421"/>
    </source>
</evidence>